<organism evidence="5 6">
    <name type="scientific">Acetobacterium woodii (strain ATCC 29683 / DSM 1030 / JCM 2381 / KCTC 1655 / WB1)</name>
    <dbReference type="NCBI Taxonomy" id="931626"/>
    <lineage>
        <taxon>Bacteria</taxon>
        <taxon>Bacillati</taxon>
        <taxon>Bacillota</taxon>
        <taxon>Clostridia</taxon>
        <taxon>Eubacteriales</taxon>
        <taxon>Eubacteriaceae</taxon>
        <taxon>Acetobacterium</taxon>
    </lineage>
</organism>
<dbReference type="EMBL" id="CP002987">
    <property type="protein sequence ID" value="AFA49969.1"/>
    <property type="molecule type" value="Genomic_DNA"/>
</dbReference>
<evidence type="ECO:0000256" key="1">
    <source>
        <dbReference type="ARBA" id="ARBA00022723"/>
    </source>
</evidence>
<name>H6LK49_ACEWD</name>
<sequence>MVEVKGERVFQPACATKVGNGMEIETDVSAIHKSRKTTLELLLSRHAIDCHHCLRIGDSRCDDLDTAFCEMCFFCDCVQDELEGQKVQRIINKPILADEAKVQMKPGSSILAAEKNGKRILNFKIVG</sequence>
<evidence type="ECO:0000256" key="3">
    <source>
        <dbReference type="ARBA" id="ARBA00023014"/>
    </source>
</evidence>
<dbReference type="AlphaFoldDB" id="H6LK49"/>
<dbReference type="SUPFAM" id="SSF54292">
    <property type="entry name" value="2Fe-2S ferredoxin-like"/>
    <property type="match status" value="1"/>
</dbReference>
<evidence type="ECO:0000313" key="5">
    <source>
        <dbReference type="EMBL" id="AFA49969.1"/>
    </source>
</evidence>
<dbReference type="Proteomes" id="UP000007177">
    <property type="component" value="Chromosome"/>
</dbReference>
<dbReference type="Gene3D" id="3.10.20.740">
    <property type="match status" value="1"/>
</dbReference>
<evidence type="ECO:0000313" key="6">
    <source>
        <dbReference type="Proteomes" id="UP000007177"/>
    </source>
</evidence>
<reference evidence="5 6" key="2">
    <citation type="journal article" date="2012" name="PLoS ONE">
        <title>An ancient pathway combining carbon dioxide fixation with the generation and utilization of a sodium ion gradient for ATP synthesis.</title>
        <authorList>
            <person name="Poehlein A."/>
            <person name="Schmidt S."/>
            <person name="Kaster A.K."/>
            <person name="Goenrich M."/>
            <person name="Vollmers J."/>
            <person name="Thurmer A."/>
            <person name="Bertsch J."/>
            <person name="Schuchmann K."/>
            <person name="Voigt B."/>
            <person name="Hecker M."/>
            <person name="Daniel R."/>
            <person name="Thauer R.K."/>
            <person name="Gottschalk G."/>
            <person name="Muller V."/>
        </authorList>
    </citation>
    <scope>NUCLEOTIDE SEQUENCE [LARGE SCALE GENOMIC DNA]</scope>
    <source>
        <strain evidence="6">ATCC 29683 / DSM 1030 / JCM 2381 / KCTC 1655 / WB1</strain>
    </source>
</reference>
<dbReference type="HOGENOM" id="CLU_1965700_0_0_9"/>
<evidence type="ECO:0000256" key="2">
    <source>
        <dbReference type="ARBA" id="ARBA00023004"/>
    </source>
</evidence>
<proteinExistence type="predicted"/>
<evidence type="ECO:0000259" key="4">
    <source>
        <dbReference type="PROSITE" id="PS51839"/>
    </source>
</evidence>
<dbReference type="GO" id="GO:0016491">
    <property type="term" value="F:oxidoreductase activity"/>
    <property type="evidence" value="ECO:0007669"/>
    <property type="project" value="InterPro"/>
</dbReference>
<feature type="domain" description="4Fe-4S His(Cys)3-ligated-type" evidence="4">
    <location>
        <begin position="30"/>
        <end position="71"/>
    </location>
</feature>
<dbReference type="eggNOG" id="COG3383">
    <property type="taxonomic scope" value="Bacteria"/>
</dbReference>
<accession>H6LK49</accession>
<dbReference type="PROSITE" id="PS51839">
    <property type="entry name" value="4FE4S_HC3"/>
    <property type="match status" value="1"/>
</dbReference>
<dbReference type="InterPro" id="IPR036010">
    <property type="entry name" value="2Fe-2S_ferredoxin-like_sf"/>
</dbReference>
<dbReference type="KEGG" id="awo:Awo_c32410"/>
<keyword evidence="3" id="KW-0411">Iron-sulfur</keyword>
<gene>
    <name evidence="5" type="ordered locus">Awo_c32410</name>
</gene>
<keyword evidence="2" id="KW-0408">Iron</keyword>
<reference evidence="6" key="1">
    <citation type="submission" date="2011-07" db="EMBL/GenBank/DDBJ databases">
        <title>Complete genome sequence of Acetobacterium woodii.</title>
        <authorList>
            <person name="Poehlein A."/>
            <person name="Schmidt S."/>
            <person name="Kaster A.-K."/>
            <person name="Goenrich M."/>
            <person name="Vollmers J."/>
            <person name="Thuermer A."/>
            <person name="Gottschalk G."/>
            <person name="Thauer R.K."/>
            <person name="Daniel R."/>
            <person name="Mueller V."/>
        </authorList>
    </citation>
    <scope>NUCLEOTIDE SEQUENCE [LARGE SCALE GENOMIC DNA]</scope>
    <source>
        <strain evidence="6">ATCC 29683 / DSM 1030 / JCM 2381 / KCTC 1655 / WB1</strain>
    </source>
</reference>
<dbReference type="InterPro" id="IPR019574">
    <property type="entry name" value="NADH_UbQ_OxRdtase_Gsu_4Fe4S-bd"/>
</dbReference>
<keyword evidence="6" id="KW-1185">Reference proteome</keyword>
<dbReference type="GO" id="GO:0046872">
    <property type="term" value="F:metal ion binding"/>
    <property type="evidence" value="ECO:0007669"/>
    <property type="project" value="UniProtKB-KW"/>
</dbReference>
<dbReference type="GO" id="GO:0051536">
    <property type="term" value="F:iron-sulfur cluster binding"/>
    <property type="evidence" value="ECO:0007669"/>
    <property type="project" value="UniProtKB-KW"/>
</dbReference>
<protein>
    <recommendedName>
        <fullName evidence="4">4Fe-4S His(Cys)3-ligated-type domain-containing protein</fullName>
    </recommendedName>
</protein>
<keyword evidence="1" id="KW-0479">Metal-binding</keyword>
<dbReference type="STRING" id="931626.Awo_c32410"/>